<sequence length="240" mass="25398">MDAFLVALQFLTRIPVSYRYETGAPLLGRSVLYYPAVGLLLGILLSLPAMLFAGSSPMLLAAIVLTAWVLLTGGLHLDGLADCADAWVGGHGDKQRSLQIMKDPASGPIAVSLLVLVLILKFAALTAMFEQTRFAPLLIAPVLGRAAILGLMLTADYVRPQGLAEALLQQLPRPQTKWVFAICVSIATIFLGFPAVLFAGGLLFWLRQAALSHLGGVTGDVYGAAVELTEAAVLMASMLP</sequence>
<dbReference type="STRING" id="1538553.JT25_009240"/>
<comment type="pathway">
    <text evidence="3 19">Cofactor biosynthesis; adenosylcobalamin biosynthesis; adenosylcobalamin from cob(II)yrinate a,c-diamide: step 7/7.</text>
</comment>
<comment type="subcellular location">
    <subcellularLocation>
        <location evidence="2 19">Cell membrane</location>
        <topology evidence="2 19">Multi-pass membrane protein</topology>
    </subcellularLocation>
</comment>
<evidence type="ECO:0000256" key="11">
    <source>
        <dbReference type="ARBA" id="ARBA00022842"/>
    </source>
</evidence>
<dbReference type="GO" id="GO:0005886">
    <property type="term" value="C:plasma membrane"/>
    <property type="evidence" value="ECO:0007669"/>
    <property type="project" value="UniProtKB-SubCell"/>
</dbReference>
<evidence type="ECO:0000256" key="5">
    <source>
        <dbReference type="ARBA" id="ARBA00013200"/>
    </source>
</evidence>
<comment type="function">
    <text evidence="14 19">Joins adenosylcobinamide-GDP and alpha-ribazole to generate adenosylcobalamin (Ado-cobalamin). Also synthesizes adenosylcobalamin 5'-phosphate from adenosylcobinamide-GDP and alpha-ribazole 5'-phosphate.</text>
</comment>
<feature type="transmembrane region" description="Helical" evidence="19">
    <location>
        <begin position="105"/>
        <end position="125"/>
    </location>
</feature>
<organism evidence="20 21">
    <name type="scientific">Methylomonas denitrificans</name>
    <dbReference type="NCBI Taxonomy" id="1538553"/>
    <lineage>
        <taxon>Bacteria</taxon>
        <taxon>Pseudomonadati</taxon>
        <taxon>Pseudomonadota</taxon>
        <taxon>Gammaproteobacteria</taxon>
        <taxon>Methylococcales</taxon>
        <taxon>Methylococcaceae</taxon>
        <taxon>Methylomonas</taxon>
    </lineage>
</organism>
<proteinExistence type="inferred from homology"/>
<evidence type="ECO:0000256" key="7">
    <source>
        <dbReference type="ARBA" id="ARBA00022475"/>
    </source>
</evidence>
<dbReference type="PANTHER" id="PTHR34148:SF1">
    <property type="entry name" value="ADENOSYLCOBINAMIDE-GDP RIBAZOLETRANSFERASE"/>
    <property type="match status" value="1"/>
</dbReference>
<dbReference type="InterPro" id="IPR003805">
    <property type="entry name" value="CobS"/>
</dbReference>
<evidence type="ECO:0000256" key="3">
    <source>
        <dbReference type="ARBA" id="ARBA00004663"/>
    </source>
</evidence>
<dbReference type="RefSeq" id="WP_036275257.1">
    <property type="nucleotide sequence ID" value="NZ_CP014476.1"/>
</dbReference>
<keyword evidence="12 19" id="KW-1133">Transmembrane helix</keyword>
<keyword evidence="13 19" id="KW-0472">Membrane</keyword>
<protein>
    <recommendedName>
        <fullName evidence="6 19">Adenosylcobinamide-GDP ribazoletransferase</fullName>
        <ecNumber evidence="5 19">2.7.8.26</ecNumber>
    </recommendedName>
    <alternativeName>
        <fullName evidence="16 19">Cobalamin synthase</fullName>
    </alternativeName>
    <alternativeName>
        <fullName evidence="15 19">Cobalamin-5'-phosphate synthase</fullName>
    </alternativeName>
</protein>
<comment type="catalytic activity">
    <reaction evidence="17 19">
        <text>alpha-ribazole + adenosylcob(III)inamide-GDP = adenosylcob(III)alamin + GMP + H(+)</text>
        <dbReference type="Rhea" id="RHEA:16049"/>
        <dbReference type="ChEBI" id="CHEBI:10329"/>
        <dbReference type="ChEBI" id="CHEBI:15378"/>
        <dbReference type="ChEBI" id="CHEBI:18408"/>
        <dbReference type="ChEBI" id="CHEBI:58115"/>
        <dbReference type="ChEBI" id="CHEBI:60487"/>
        <dbReference type="EC" id="2.7.8.26"/>
    </reaction>
</comment>
<dbReference type="OrthoDB" id="9794626at2"/>
<evidence type="ECO:0000256" key="19">
    <source>
        <dbReference type="HAMAP-Rule" id="MF_00719"/>
    </source>
</evidence>
<dbReference type="AlphaFoldDB" id="A0A126T3K4"/>
<dbReference type="NCBIfam" id="TIGR00317">
    <property type="entry name" value="cobS"/>
    <property type="match status" value="1"/>
</dbReference>
<evidence type="ECO:0000256" key="8">
    <source>
        <dbReference type="ARBA" id="ARBA00022573"/>
    </source>
</evidence>
<feature type="transmembrane region" description="Helical" evidence="19">
    <location>
        <begin position="59"/>
        <end position="77"/>
    </location>
</feature>
<comment type="catalytic activity">
    <reaction evidence="18 19">
        <text>alpha-ribazole 5'-phosphate + adenosylcob(III)inamide-GDP = adenosylcob(III)alamin 5'-phosphate + GMP + H(+)</text>
        <dbReference type="Rhea" id="RHEA:23560"/>
        <dbReference type="ChEBI" id="CHEBI:15378"/>
        <dbReference type="ChEBI" id="CHEBI:57918"/>
        <dbReference type="ChEBI" id="CHEBI:58115"/>
        <dbReference type="ChEBI" id="CHEBI:60487"/>
        <dbReference type="ChEBI" id="CHEBI:60493"/>
        <dbReference type="EC" id="2.7.8.26"/>
    </reaction>
</comment>
<evidence type="ECO:0000256" key="4">
    <source>
        <dbReference type="ARBA" id="ARBA00010561"/>
    </source>
</evidence>
<reference evidence="20 21" key="1">
    <citation type="journal article" date="2015" name="Environ. Microbiol.">
        <title>Methane oxidation coupled to nitrate reduction under hypoxia by the Gammaproteobacterium Methylomonas denitrificans, sp. nov. type strain FJG1.</title>
        <authorList>
            <person name="Kits K.D."/>
            <person name="Klotz M.G."/>
            <person name="Stein L.Y."/>
        </authorList>
    </citation>
    <scope>NUCLEOTIDE SEQUENCE [LARGE SCALE GENOMIC DNA]</scope>
    <source>
        <strain evidence="20 21">FJG1</strain>
    </source>
</reference>
<dbReference type="GO" id="GO:0051073">
    <property type="term" value="F:adenosylcobinamide-GDP ribazoletransferase activity"/>
    <property type="evidence" value="ECO:0007669"/>
    <property type="project" value="UniProtKB-UniRule"/>
</dbReference>
<keyword evidence="7 19" id="KW-1003">Cell membrane</keyword>
<accession>A0A126T3K4</accession>
<name>A0A126T3K4_9GAMM</name>
<evidence type="ECO:0000256" key="9">
    <source>
        <dbReference type="ARBA" id="ARBA00022679"/>
    </source>
</evidence>
<evidence type="ECO:0000256" key="2">
    <source>
        <dbReference type="ARBA" id="ARBA00004651"/>
    </source>
</evidence>
<keyword evidence="9 19" id="KW-0808">Transferase</keyword>
<dbReference type="UniPathway" id="UPA00148">
    <property type="reaction ID" value="UER00238"/>
</dbReference>
<evidence type="ECO:0000313" key="20">
    <source>
        <dbReference type="EMBL" id="AMK76671.1"/>
    </source>
</evidence>
<dbReference type="GO" id="GO:0008818">
    <property type="term" value="F:cobalamin 5'-phosphate synthase activity"/>
    <property type="evidence" value="ECO:0007669"/>
    <property type="project" value="UniProtKB-UniRule"/>
</dbReference>
<feature type="transmembrane region" description="Helical" evidence="19">
    <location>
        <begin position="137"/>
        <end position="158"/>
    </location>
</feature>
<dbReference type="GO" id="GO:0009236">
    <property type="term" value="P:cobalamin biosynthetic process"/>
    <property type="evidence" value="ECO:0007669"/>
    <property type="project" value="UniProtKB-UniRule"/>
</dbReference>
<evidence type="ECO:0000256" key="16">
    <source>
        <dbReference type="ARBA" id="ARBA00032853"/>
    </source>
</evidence>
<comment type="similarity">
    <text evidence="4 19">Belongs to the CobS family.</text>
</comment>
<feature type="transmembrane region" description="Helical" evidence="19">
    <location>
        <begin position="31"/>
        <end position="52"/>
    </location>
</feature>
<evidence type="ECO:0000256" key="6">
    <source>
        <dbReference type="ARBA" id="ARBA00015850"/>
    </source>
</evidence>
<evidence type="ECO:0000313" key="21">
    <source>
        <dbReference type="Proteomes" id="UP000030512"/>
    </source>
</evidence>
<dbReference type="EC" id="2.7.8.26" evidence="5 19"/>
<dbReference type="Proteomes" id="UP000030512">
    <property type="component" value="Chromosome"/>
</dbReference>
<dbReference type="EMBL" id="CP014476">
    <property type="protein sequence ID" value="AMK76671.1"/>
    <property type="molecule type" value="Genomic_DNA"/>
</dbReference>
<feature type="transmembrane region" description="Helical" evidence="19">
    <location>
        <begin position="178"/>
        <end position="206"/>
    </location>
</feature>
<comment type="cofactor">
    <cofactor evidence="1 19">
        <name>Mg(2+)</name>
        <dbReference type="ChEBI" id="CHEBI:18420"/>
    </cofactor>
</comment>
<dbReference type="KEGG" id="mdn:JT25_009240"/>
<keyword evidence="8 19" id="KW-0169">Cobalamin biosynthesis</keyword>
<evidence type="ECO:0000256" key="18">
    <source>
        <dbReference type="ARBA" id="ARBA00049504"/>
    </source>
</evidence>
<dbReference type="HAMAP" id="MF_00719">
    <property type="entry name" value="CobS"/>
    <property type="match status" value="1"/>
</dbReference>
<evidence type="ECO:0000256" key="1">
    <source>
        <dbReference type="ARBA" id="ARBA00001946"/>
    </source>
</evidence>
<evidence type="ECO:0000256" key="17">
    <source>
        <dbReference type="ARBA" id="ARBA00048623"/>
    </source>
</evidence>
<keyword evidence="11 19" id="KW-0460">Magnesium</keyword>
<evidence type="ECO:0000256" key="15">
    <source>
        <dbReference type="ARBA" id="ARBA00032605"/>
    </source>
</evidence>
<gene>
    <name evidence="19" type="primary">cobS</name>
    <name evidence="20" type="ORF">JT25_009240</name>
</gene>
<dbReference type="NCBIfam" id="NF001278">
    <property type="entry name" value="PRK00235.1-5"/>
    <property type="match status" value="1"/>
</dbReference>
<evidence type="ECO:0000256" key="13">
    <source>
        <dbReference type="ARBA" id="ARBA00023136"/>
    </source>
</evidence>
<evidence type="ECO:0000256" key="14">
    <source>
        <dbReference type="ARBA" id="ARBA00025228"/>
    </source>
</evidence>
<keyword evidence="21" id="KW-1185">Reference proteome</keyword>
<evidence type="ECO:0000256" key="10">
    <source>
        <dbReference type="ARBA" id="ARBA00022692"/>
    </source>
</evidence>
<keyword evidence="10 19" id="KW-0812">Transmembrane</keyword>
<dbReference type="Pfam" id="PF02654">
    <property type="entry name" value="CobS"/>
    <property type="match status" value="1"/>
</dbReference>
<dbReference type="PANTHER" id="PTHR34148">
    <property type="entry name" value="ADENOSYLCOBINAMIDE-GDP RIBAZOLETRANSFERASE"/>
    <property type="match status" value="1"/>
</dbReference>
<evidence type="ECO:0000256" key="12">
    <source>
        <dbReference type="ARBA" id="ARBA00022989"/>
    </source>
</evidence>